<dbReference type="EMBL" id="BARW01021466">
    <property type="protein sequence ID" value="GAI88913.1"/>
    <property type="molecule type" value="Genomic_DNA"/>
</dbReference>
<dbReference type="HAMAP" id="MF_01021">
    <property type="entry name" value="HisI"/>
    <property type="match status" value="1"/>
</dbReference>
<organism evidence="10">
    <name type="scientific">marine sediment metagenome</name>
    <dbReference type="NCBI Taxonomy" id="412755"/>
    <lineage>
        <taxon>unclassified sequences</taxon>
        <taxon>metagenomes</taxon>
        <taxon>ecological metagenomes</taxon>
    </lineage>
</organism>
<evidence type="ECO:0000256" key="3">
    <source>
        <dbReference type="ARBA" id="ARBA00012721"/>
    </source>
</evidence>
<dbReference type="SUPFAM" id="SSF141734">
    <property type="entry name" value="HisI-like"/>
    <property type="match status" value="1"/>
</dbReference>
<dbReference type="InterPro" id="IPR038019">
    <property type="entry name" value="PRib_AMP_CycHydrolase_sf"/>
</dbReference>
<dbReference type="EC" id="3.5.4.19" evidence="3"/>
<dbReference type="GO" id="GO:0004636">
    <property type="term" value="F:phosphoribosyl-ATP diphosphatase activity"/>
    <property type="evidence" value="ECO:0007669"/>
    <property type="project" value="UniProtKB-ARBA"/>
</dbReference>
<gene>
    <name evidence="10" type="ORF">S12H4_36057</name>
</gene>
<proteinExistence type="inferred from homology"/>
<accession>X1S7K3</accession>
<dbReference type="GO" id="GO:0000105">
    <property type="term" value="P:L-histidine biosynthetic process"/>
    <property type="evidence" value="ECO:0007669"/>
    <property type="project" value="UniProtKB-UniPathway"/>
</dbReference>
<evidence type="ECO:0000256" key="7">
    <source>
        <dbReference type="ARBA" id="ARBA00022801"/>
    </source>
</evidence>
<dbReference type="InterPro" id="IPR026660">
    <property type="entry name" value="PRA-CH"/>
</dbReference>
<evidence type="ECO:0000313" key="10">
    <source>
        <dbReference type="EMBL" id="GAI88913.1"/>
    </source>
</evidence>
<evidence type="ECO:0000256" key="5">
    <source>
        <dbReference type="ARBA" id="ARBA00022490"/>
    </source>
</evidence>
<reference evidence="10" key="1">
    <citation type="journal article" date="2014" name="Front. Microbiol.">
        <title>High frequency of phylogenetically diverse reductive dehalogenase-homologous genes in deep subseafloor sedimentary metagenomes.</title>
        <authorList>
            <person name="Kawai M."/>
            <person name="Futagami T."/>
            <person name="Toyoda A."/>
            <person name="Takaki Y."/>
            <person name="Nishi S."/>
            <person name="Hori S."/>
            <person name="Arai W."/>
            <person name="Tsubouchi T."/>
            <person name="Morono Y."/>
            <person name="Uchiyama I."/>
            <person name="Ito T."/>
            <person name="Fujiyama A."/>
            <person name="Inagaki F."/>
            <person name="Takami H."/>
        </authorList>
    </citation>
    <scope>NUCLEOTIDE SEQUENCE</scope>
    <source>
        <strain evidence="10">Expedition CK06-06</strain>
    </source>
</reference>
<name>X1S7K3_9ZZZZ</name>
<keyword evidence="5" id="KW-0963">Cytoplasm</keyword>
<evidence type="ECO:0000259" key="9">
    <source>
        <dbReference type="Pfam" id="PF01502"/>
    </source>
</evidence>
<dbReference type="Gene3D" id="3.10.20.810">
    <property type="entry name" value="Phosphoribosyl-AMP cyclohydrolase"/>
    <property type="match status" value="1"/>
</dbReference>
<dbReference type="PANTHER" id="PTHR42945:SF1">
    <property type="entry name" value="HISTIDINE BIOSYNTHESIS BIFUNCTIONAL PROTEIN HIS7"/>
    <property type="match status" value="1"/>
</dbReference>
<evidence type="ECO:0000256" key="2">
    <source>
        <dbReference type="ARBA" id="ARBA00005169"/>
    </source>
</evidence>
<evidence type="ECO:0000256" key="6">
    <source>
        <dbReference type="ARBA" id="ARBA00022605"/>
    </source>
</evidence>
<dbReference type="GO" id="GO:0004635">
    <property type="term" value="F:phosphoribosyl-AMP cyclohydrolase activity"/>
    <property type="evidence" value="ECO:0007669"/>
    <property type="project" value="UniProtKB-EC"/>
</dbReference>
<comment type="pathway">
    <text evidence="2">Amino-acid biosynthesis; L-histidine biosynthesis; L-histidine from 5-phospho-alpha-D-ribose 1-diphosphate: step 3/9.</text>
</comment>
<dbReference type="InterPro" id="IPR002496">
    <property type="entry name" value="PRib_AMP_CycHydrolase_dom"/>
</dbReference>
<evidence type="ECO:0000256" key="1">
    <source>
        <dbReference type="ARBA" id="ARBA00000024"/>
    </source>
</evidence>
<feature type="domain" description="Phosphoribosyl-AMP cyclohydrolase" evidence="9">
    <location>
        <begin position="27"/>
        <end position="101"/>
    </location>
</feature>
<keyword evidence="6" id="KW-0028">Amino-acid biosynthesis</keyword>
<evidence type="ECO:0000256" key="4">
    <source>
        <dbReference type="ARBA" id="ARBA00017720"/>
    </source>
</evidence>
<dbReference type="NCBIfam" id="NF000768">
    <property type="entry name" value="PRK00051.1"/>
    <property type="match status" value="1"/>
</dbReference>
<sequence>MVEPDFEKGKGLVPVIVQDYKTKDVLMLAYMNRESWLKTLETGKATYWSRSRNTLWVKGETSGNVQMVKDILIDCDSDTVLLKVDQIGGAACHTGYNTCFYKRLSGGEMEIVGKKMFDPEEVYK</sequence>
<dbReference type="PANTHER" id="PTHR42945">
    <property type="entry name" value="HISTIDINE BIOSYNTHESIS BIFUNCTIONAL PROTEIN"/>
    <property type="match status" value="1"/>
</dbReference>
<keyword evidence="8" id="KW-0368">Histidine biosynthesis</keyword>
<comment type="catalytic activity">
    <reaction evidence="1">
        <text>1-(5-phospho-beta-D-ribosyl)-5'-AMP + H2O = 1-(5-phospho-beta-D-ribosyl)-5-[(5-phospho-beta-D-ribosylamino)methylideneamino]imidazole-4-carboxamide</text>
        <dbReference type="Rhea" id="RHEA:20049"/>
        <dbReference type="ChEBI" id="CHEBI:15377"/>
        <dbReference type="ChEBI" id="CHEBI:58435"/>
        <dbReference type="ChEBI" id="CHEBI:59457"/>
        <dbReference type="EC" id="3.5.4.19"/>
    </reaction>
</comment>
<dbReference type="AlphaFoldDB" id="X1S7K3"/>
<protein>
    <recommendedName>
        <fullName evidence="4">Histidine biosynthesis bifunctional protein HisIE</fullName>
        <ecNumber evidence="3">3.5.4.19</ecNumber>
    </recommendedName>
</protein>
<evidence type="ECO:0000256" key="8">
    <source>
        <dbReference type="ARBA" id="ARBA00023102"/>
    </source>
</evidence>
<dbReference type="FunFam" id="3.10.20.810:FF:000001">
    <property type="entry name" value="Histidine biosynthesis bifunctional protein HisIE"/>
    <property type="match status" value="1"/>
</dbReference>
<keyword evidence="7" id="KW-0378">Hydrolase</keyword>
<dbReference type="Pfam" id="PF01502">
    <property type="entry name" value="PRA-CH"/>
    <property type="match status" value="1"/>
</dbReference>
<dbReference type="UniPathway" id="UPA00031">
    <property type="reaction ID" value="UER00008"/>
</dbReference>
<comment type="caution">
    <text evidence="10">The sequence shown here is derived from an EMBL/GenBank/DDBJ whole genome shotgun (WGS) entry which is preliminary data.</text>
</comment>